<dbReference type="GO" id="GO:0003676">
    <property type="term" value="F:nucleic acid binding"/>
    <property type="evidence" value="ECO:0007669"/>
    <property type="project" value="InterPro"/>
</dbReference>
<reference evidence="5" key="1">
    <citation type="submission" date="2021-06" db="EMBL/GenBank/DDBJ databases">
        <authorList>
            <person name="Kallberg Y."/>
            <person name="Tangrot J."/>
            <person name="Rosling A."/>
        </authorList>
    </citation>
    <scope>NUCLEOTIDE SEQUENCE</scope>
    <source>
        <strain evidence="5">IN212</strain>
    </source>
</reference>
<evidence type="ECO:0000313" key="5">
    <source>
        <dbReference type="EMBL" id="CAG8710615.1"/>
    </source>
</evidence>
<dbReference type="SMART" id="SM00343">
    <property type="entry name" value="ZnF_C2HC"/>
    <property type="match status" value="1"/>
</dbReference>
<keyword evidence="2" id="KW-0862">Zinc</keyword>
<dbReference type="SUPFAM" id="SSF50630">
    <property type="entry name" value="Acid proteases"/>
    <property type="match status" value="1"/>
</dbReference>
<evidence type="ECO:0000256" key="1">
    <source>
        <dbReference type="ARBA" id="ARBA00022750"/>
    </source>
</evidence>
<keyword evidence="2" id="KW-0479">Metal-binding</keyword>
<dbReference type="Pfam" id="PF13975">
    <property type="entry name" value="gag-asp_proteas"/>
    <property type="match status" value="1"/>
</dbReference>
<organism evidence="5 6">
    <name type="scientific">Racocetra fulgida</name>
    <dbReference type="NCBI Taxonomy" id="60492"/>
    <lineage>
        <taxon>Eukaryota</taxon>
        <taxon>Fungi</taxon>
        <taxon>Fungi incertae sedis</taxon>
        <taxon>Mucoromycota</taxon>
        <taxon>Glomeromycotina</taxon>
        <taxon>Glomeromycetes</taxon>
        <taxon>Diversisporales</taxon>
        <taxon>Gigasporaceae</taxon>
        <taxon>Racocetra</taxon>
    </lineage>
</organism>
<keyword evidence="1" id="KW-0064">Aspartyl protease</keyword>
<keyword evidence="2" id="KW-0863">Zinc-finger</keyword>
<dbReference type="Pfam" id="PF00098">
    <property type="entry name" value="zf-CCHC"/>
    <property type="match status" value="1"/>
</dbReference>
<comment type="caution">
    <text evidence="5">The sequence shown here is derived from an EMBL/GenBank/DDBJ whole genome shotgun (WGS) entry which is preliminary data.</text>
</comment>
<evidence type="ECO:0000313" key="6">
    <source>
        <dbReference type="Proteomes" id="UP000789396"/>
    </source>
</evidence>
<sequence>PSTTTPNKLQRYTNKLGKGNGRPVPIELDYAGSSSRNCFKCGMSGHYAKNCKSKGKQKHTNIEDEPNQPPHTITNNSLELTQVEKNCERLLKFNGKINGHSAWILLDSGASRNFIDKNFATWNKLTLKTVSPLSLELADGSKAQTDKTFNINKLELDPYYTSGILAQVLKLQCYDAILGKPWLYHANPNINWRKNILVFQYGSKVIEVQADSQKTPKDSSCNSVFISQQQLAKVPNSEEIFTIYISQESNKDTNTQQPEV</sequence>
<dbReference type="OrthoDB" id="2290219at2759"/>
<keyword evidence="1" id="KW-0645">Protease</keyword>
<feature type="compositionally biased region" description="Polar residues" evidence="3">
    <location>
        <begin position="1"/>
        <end position="13"/>
    </location>
</feature>
<keyword evidence="1" id="KW-0378">Hydrolase</keyword>
<evidence type="ECO:0000256" key="3">
    <source>
        <dbReference type="SAM" id="MobiDB-lite"/>
    </source>
</evidence>
<dbReference type="Gene3D" id="4.10.60.10">
    <property type="entry name" value="Zinc finger, CCHC-type"/>
    <property type="match status" value="1"/>
</dbReference>
<accession>A0A9N9HXL6</accession>
<dbReference type="PROSITE" id="PS50158">
    <property type="entry name" value="ZF_CCHC"/>
    <property type="match status" value="1"/>
</dbReference>
<proteinExistence type="predicted"/>
<dbReference type="GO" id="GO:0004190">
    <property type="term" value="F:aspartic-type endopeptidase activity"/>
    <property type="evidence" value="ECO:0007669"/>
    <property type="project" value="UniProtKB-KW"/>
</dbReference>
<dbReference type="Proteomes" id="UP000789396">
    <property type="component" value="Unassembled WGS sequence"/>
</dbReference>
<dbReference type="Gene3D" id="2.40.70.10">
    <property type="entry name" value="Acid Proteases"/>
    <property type="match status" value="1"/>
</dbReference>
<dbReference type="InterPro" id="IPR001969">
    <property type="entry name" value="Aspartic_peptidase_AS"/>
</dbReference>
<dbReference type="EMBL" id="CAJVPZ010022196">
    <property type="protein sequence ID" value="CAG8710615.1"/>
    <property type="molecule type" value="Genomic_DNA"/>
</dbReference>
<dbReference type="CDD" id="cd00303">
    <property type="entry name" value="retropepsin_like"/>
    <property type="match status" value="1"/>
</dbReference>
<dbReference type="PANTHER" id="PTHR15503">
    <property type="entry name" value="LDOC1 RELATED"/>
    <property type="match status" value="1"/>
</dbReference>
<dbReference type="AlphaFoldDB" id="A0A9N9HXL6"/>
<dbReference type="GO" id="GO:0008270">
    <property type="term" value="F:zinc ion binding"/>
    <property type="evidence" value="ECO:0007669"/>
    <property type="project" value="UniProtKB-KW"/>
</dbReference>
<name>A0A9N9HXL6_9GLOM</name>
<gene>
    <name evidence="5" type="ORF">RFULGI_LOCUS10817</name>
</gene>
<dbReference type="InterPro" id="IPR032567">
    <property type="entry name" value="RTL1-rel"/>
</dbReference>
<dbReference type="InterPro" id="IPR036875">
    <property type="entry name" value="Znf_CCHC_sf"/>
</dbReference>
<evidence type="ECO:0000256" key="2">
    <source>
        <dbReference type="PROSITE-ProRule" id="PRU00047"/>
    </source>
</evidence>
<dbReference type="SUPFAM" id="SSF57756">
    <property type="entry name" value="Retrovirus zinc finger-like domains"/>
    <property type="match status" value="1"/>
</dbReference>
<feature type="domain" description="CCHC-type" evidence="4">
    <location>
        <begin position="38"/>
        <end position="53"/>
    </location>
</feature>
<protein>
    <submittedName>
        <fullName evidence="5">17082_t:CDS:1</fullName>
    </submittedName>
</protein>
<feature type="non-terminal residue" evidence="5">
    <location>
        <position position="260"/>
    </location>
</feature>
<dbReference type="InterPro" id="IPR021109">
    <property type="entry name" value="Peptidase_aspartic_dom_sf"/>
</dbReference>
<evidence type="ECO:0000259" key="4">
    <source>
        <dbReference type="PROSITE" id="PS50158"/>
    </source>
</evidence>
<keyword evidence="6" id="KW-1185">Reference proteome</keyword>
<dbReference type="PANTHER" id="PTHR15503:SF22">
    <property type="entry name" value="TRANSPOSON TY3-I GAG POLYPROTEIN"/>
    <property type="match status" value="1"/>
</dbReference>
<dbReference type="PROSITE" id="PS00141">
    <property type="entry name" value="ASP_PROTEASE"/>
    <property type="match status" value="1"/>
</dbReference>
<dbReference type="GO" id="GO:0006508">
    <property type="term" value="P:proteolysis"/>
    <property type="evidence" value="ECO:0007669"/>
    <property type="project" value="InterPro"/>
</dbReference>
<feature type="region of interest" description="Disordered" evidence="3">
    <location>
        <begin position="1"/>
        <end position="21"/>
    </location>
</feature>
<dbReference type="InterPro" id="IPR001878">
    <property type="entry name" value="Znf_CCHC"/>
</dbReference>